<organism evidence="1 2">
    <name type="scientific">Pleurodeles waltl</name>
    <name type="common">Iberian ribbed newt</name>
    <dbReference type="NCBI Taxonomy" id="8319"/>
    <lineage>
        <taxon>Eukaryota</taxon>
        <taxon>Metazoa</taxon>
        <taxon>Chordata</taxon>
        <taxon>Craniata</taxon>
        <taxon>Vertebrata</taxon>
        <taxon>Euteleostomi</taxon>
        <taxon>Amphibia</taxon>
        <taxon>Batrachia</taxon>
        <taxon>Caudata</taxon>
        <taxon>Salamandroidea</taxon>
        <taxon>Salamandridae</taxon>
        <taxon>Pleurodelinae</taxon>
        <taxon>Pleurodeles</taxon>
    </lineage>
</organism>
<dbReference type="AlphaFoldDB" id="A0AAV7SL20"/>
<proteinExistence type="predicted"/>
<sequence>MIIQAVDVSRKALELKIDTIAADLSILQDDHRRLSDKDTTTERALDAITPDFRQLHTPMTKMESLEA</sequence>
<protein>
    <submittedName>
        <fullName evidence="1">Uncharacterized protein</fullName>
    </submittedName>
</protein>
<keyword evidence="2" id="KW-1185">Reference proteome</keyword>
<gene>
    <name evidence="1" type="ORF">NDU88_005217</name>
</gene>
<accession>A0AAV7SL20</accession>
<comment type="caution">
    <text evidence="1">The sequence shown here is derived from an EMBL/GenBank/DDBJ whole genome shotgun (WGS) entry which is preliminary data.</text>
</comment>
<evidence type="ECO:0000313" key="1">
    <source>
        <dbReference type="EMBL" id="KAJ1164783.1"/>
    </source>
</evidence>
<name>A0AAV7SL20_PLEWA</name>
<evidence type="ECO:0000313" key="2">
    <source>
        <dbReference type="Proteomes" id="UP001066276"/>
    </source>
</evidence>
<dbReference type="Proteomes" id="UP001066276">
    <property type="component" value="Chromosome 4_2"/>
</dbReference>
<dbReference type="EMBL" id="JANPWB010000008">
    <property type="protein sequence ID" value="KAJ1164783.1"/>
    <property type="molecule type" value="Genomic_DNA"/>
</dbReference>
<reference evidence="1" key="1">
    <citation type="journal article" date="2022" name="bioRxiv">
        <title>Sequencing and chromosome-scale assembly of the giantPleurodeles waltlgenome.</title>
        <authorList>
            <person name="Brown T."/>
            <person name="Elewa A."/>
            <person name="Iarovenko S."/>
            <person name="Subramanian E."/>
            <person name="Araus A.J."/>
            <person name="Petzold A."/>
            <person name="Susuki M."/>
            <person name="Suzuki K.-i.T."/>
            <person name="Hayashi T."/>
            <person name="Toyoda A."/>
            <person name="Oliveira C."/>
            <person name="Osipova E."/>
            <person name="Leigh N.D."/>
            <person name="Simon A."/>
            <person name="Yun M.H."/>
        </authorList>
    </citation>
    <scope>NUCLEOTIDE SEQUENCE</scope>
    <source>
        <strain evidence="1">20211129_DDA</strain>
        <tissue evidence="1">Liver</tissue>
    </source>
</reference>